<comment type="caution">
    <text evidence="2">The sequence shown here is derived from an EMBL/GenBank/DDBJ whole genome shotgun (WGS) entry which is preliminary data.</text>
</comment>
<evidence type="ECO:0000313" key="2">
    <source>
        <dbReference type="EMBL" id="MBC5843394.1"/>
    </source>
</evidence>
<reference evidence="2 3" key="1">
    <citation type="submission" date="2020-08" db="EMBL/GenBank/DDBJ databases">
        <title>Description of novel Flavobacterium F-392 isolate.</title>
        <authorList>
            <person name="Saticioglu I.B."/>
            <person name="Duman M."/>
            <person name="Altun S."/>
        </authorList>
    </citation>
    <scope>NUCLEOTIDE SEQUENCE [LARGE SCALE GENOMIC DNA]</scope>
    <source>
        <strain evidence="2 3">F-392</strain>
    </source>
</reference>
<dbReference type="EMBL" id="JACRUL010000004">
    <property type="protein sequence ID" value="MBC5843394.1"/>
    <property type="molecule type" value="Genomic_DNA"/>
</dbReference>
<keyword evidence="1" id="KW-0812">Transmembrane</keyword>
<keyword evidence="1" id="KW-0472">Membrane</keyword>
<dbReference type="Proteomes" id="UP000641454">
    <property type="component" value="Unassembled WGS sequence"/>
</dbReference>
<feature type="transmembrane region" description="Helical" evidence="1">
    <location>
        <begin position="6"/>
        <end position="34"/>
    </location>
</feature>
<proteinExistence type="predicted"/>
<feature type="transmembrane region" description="Helical" evidence="1">
    <location>
        <begin position="71"/>
        <end position="89"/>
    </location>
</feature>
<protein>
    <recommendedName>
        <fullName evidence="4">Lipoprotein</fullName>
    </recommendedName>
</protein>
<dbReference type="PROSITE" id="PS51257">
    <property type="entry name" value="PROKAR_LIPOPROTEIN"/>
    <property type="match status" value="1"/>
</dbReference>
<sequence length="90" mass="9693">MNKKDLFIGLGLGLIASLAGCYLFIILGTNYNFIAGIQILKQQGSLGKLVTLGSLLDLALFTILLKKNKEIMARGVVLSVILLALLTLFL</sequence>
<name>A0A923MYH8_9FLAO</name>
<feature type="transmembrane region" description="Helical" evidence="1">
    <location>
        <begin position="46"/>
        <end position="65"/>
    </location>
</feature>
<gene>
    <name evidence="2" type="ORF">H8R25_02940</name>
</gene>
<evidence type="ECO:0000313" key="3">
    <source>
        <dbReference type="Proteomes" id="UP000641454"/>
    </source>
</evidence>
<dbReference type="AlphaFoldDB" id="A0A923MYH8"/>
<keyword evidence="1" id="KW-1133">Transmembrane helix</keyword>
<evidence type="ECO:0000256" key="1">
    <source>
        <dbReference type="SAM" id="Phobius"/>
    </source>
</evidence>
<keyword evidence="3" id="KW-1185">Reference proteome</keyword>
<evidence type="ECO:0008006" key="4">
    <source>
        <dbReference type="Google" id="ProtNLM"/>
    </source>
</evidence>
<dbReference type="RefSeq" id="WP_187017086.1">
    <property type="nucleotide sequence ID" value="NZ_JACRUK010000004.1"/>
</dbReference>
<organism evidence="2 3">
    <name type="scientific">Flavobacterium muglaense</name>
    <dbReference type="NCBI Taxonomy" id="2764716"/>
    <lineage>
        <taxon>Bacteria</taxon>
        <taxon>Pseudomonadati</taxon>
        <taxon>Bacteroidota</taxon>
        <taxon>Flavobacteriia</taxon>
        <taxon>Flavobacteriales</taxon>
        <taxon>Flavobacteriaceae</taxon>
        <taxon>Flavobacterium</taxon>
    </lineage>
</organism>
<accession>A0A923MYH8</accession>